<proteinExistence type="predicted"/>
<keyword evidence="1" id="KW-0560">Oxidoreductase</keyword>
<dbReference type="Gene3D" id="3.30.70.100">
    <property type="match status" value="1"/>
</dbReference>
<evidence type="ECO:0000313" key="2">
    <source>
        <dbReference type="Proteomes" id="UP000305541"/>
    </source>
</evidence>
<dbReference type="AlphaFoldDB" id="A0A5R9BRW1"/>
<comment type="caution">
    <text evidence="1">The sequence shown here is derived from an EMBL/GenBank/DDBJ whole genome shotgun (WGS) entry which is preliminary data.</text>
</comment>
<evidence type="ECO:0000313" key="1">
    <source>
        <dbReference type="EMBL" id="TLQ03446.1"/>
    </source>
</evidence>
<protein>
    <submittedName>
        <fullName evidence="1">Monooxygenase</fullName>
    </submittedName>
</protein>
<reference evidence="1 2" key="1">
    <citation type="submission" date="2019-05" db="EMBL/GenBank/DDBJ databases">
        <title>The metagenome of a microbial culture collection derived from dairy environment covers the genomic content of the human microbiome.</title>
        <authorList>
            <person name="Roder T."/>
            <person name="Wuthrich D."/>
            <person name="Sattari Z."/>
            <person name="Von Ah U."/>
            <person name="Bar C."/>
            <person name="Ronchi F."/>
            <person name="Macpherson A.J."/>
            <person name="Ganal-Vonarburg S.C."/>
            <person name="Bruggmann R."/>
            <person name="Vergeres G."/>
        </authorList>
    </citation>
    <scope>NUCLEOTIDE SEQUENCE [LARGE SCALE GENOMIC DNA]</scope>
    <source>
        <strain evidence="1 2">FAM 18815</strain>
    </source>
</reference>
<organism evidence="1 2">
    <name type="scientific">Pediococcus stilesii</name>
    <dbReference type="NCBI Taxonomy" id="331679"/>
    <lineage>
        <taxon>Bacteria</taxon>
        <taxon>Bacillati</taxon>
        <taxon>Bacillota</taxon>
        <taxon>Bacilli</taxon>
        <taxon>Lactobacillales</taxon>
        <taxon>Lactobacillaceae</taxon>
        <taxon>Pediococcus</taxon>
    </lineage>
</organism>
<gene>
    <name evidence="1" type="ORF">FEZ51_09335</name>
</gene>
<keyword evidence="1" id="KW-0503">Monooxygenase</keyword>
<dbReference type="Proteomes" id="UP000305541">
    <property type="component" value="Unassembled WGS sequence"/>
</dbReference>
<name>A0A5R9BRW1_9LACO</name>
<accession>A0A5R9BRW1</accession>
<sequence length="161" mass="18740">MTRNLISSFGSKSILESIKKKNSDRKMIILSNTSENDSFQLVDFSDRENIFQSPNRYQVLFESGFSITGNLFRFDFFELSDDSLKAFDQKVQNWANSNADSYDLQNSFLLNPLDGKPSNRALLTIWNQESNRSTFEVRDLQNIIAPYTNQNYFRTIYQVVN</sequence>
<dbReference type="EMBL" id="VBTH01000023">
    <property type="protein sequence ID" value="TLQ03446.1"/>
    <property type="molecule type" value="Genomic_DNA"/>
</dbReference>
<dbReference type="GO" id="GO:0004497">
    <property type="term" value="F:monooxygenase activity"/>
    <property type="evidence" value="ECO:0007669"/>
    <property type="project" value="UniProtKB-KW"/>
</dbReference>
<dbReference type="RefSeq" id="WP_138474870.1">
    <property type="nucleotide sequence ID" value="NZ_VBTH01000023.1"/>
</dbReference>
<dbReference type="OrthoDB" id="2157140at2"/>